<name>A0A6P1M9G4_9BACT</name>
<dbReference type="CDD" id="cd02440">
    <property type="entry name" value="AdoMet_MTases"/>
    <property type="match status" value="1"/>
</dbReference>
<dbReference type="InterPro" id="IPR022642">
    <property type="entry name" value="CheR_C"/>
</dbReference>
<proteinExistence type="predicted"/>
<evidence type="ECO:0000259" key="5">
    <source>
        <dbReference type="PROSITE" id="PS50123"/>
    </source>
</evidence>
<evidence type="ECO:0000313" key="6">
    <source>
        <dbReference type="EMBL" id="QHI69703.1"/>
    </source>
</evidence>
<dbReference type="InterPro" id="IPR029063">
    <property type="entry name" value="SAM-dependent_MTases_sf"/>
</dbReference>
<dbReference type="Gene3D" id="3.40.50.150">
    <property type="entry name" value="Vaccinia Virus protein VP39"/>
    <property type="match status" value="1"/>
</dbReference>
<keyword evidence="3" id="KW-0949">S-adenosyl-L-methionine</keyword>
<dbReference type="InterPro" id="IPR011990">
    <property type="entry name" value="TPR-like_helical_dom_sf"/>
</dbReference>
<evidence type="ECO:0000256" key="3">
    <source>
        <dbReference type="ARBA" id="ARBA00022691"/>
    </source>
</evidence>
<feature type="region of interest" description="Disordered" evidence="4">
    <location>
        <begin position="330"/>
        <end position="356"/>
    </location>
</feature>
<evidence type="ECO:0000313" key="7">
    <source>
        <dbReference type="Proteomes" id="UP000464954"/>
    </source>
</evidence>
<dbReference type="SMART" id="SM00138">
    <property type="entry name" value="MeTrc"/>
    <property type="match status" value="1"/>
</dbReference>
<dbReference type="Gene3D" id="1.25.40.10">
    <property type="entry name" value="Tetratricopeptide repeat domain"/>
    <property type="match status" value="1"/>
</dbReference>
<dbReference type="GO" id="GO:0008757">
    <property type="term" value="F:S-adenosylmethionine-dependent methyltransferase activity"/>
    <property type="evidence" value="ECO:0007669"/>
    <property type="project" value="InterPro"/>
</dbReference>
<evidence type="ECO:0000256" key="2">
    <source>
        <dbReference type="ARBA" id="ARBA00022679"/>
    </source>
</evidence>
<keyword evidence="7" id="KW-1185">Reference proteome</keyword>
<dbReference type="InterPro" id="IPR050903">
    <property type="entry name" value="Bact_Chemotaxis_MeTrfase"/>
</dbReference>
<evidence type="ECO:0000256" key="1">
    <source>
        <dbReference type="ARBA" id="ARBA00022603"/>
    </source>
</evidence>
<dbReference type="PANTHER" id="PTHR24422">
    <property type="entry name" value="CHEMOTAXIS PROTEIN METHYLTRANSFERASE"/>
    <property type="match status" value="1"/>
</dbReference>
<dbReference type="InterPro" id="IPR000780">
    <property type="entry name" value="CheR_MeTrfase"/>
</dbReference>
<reference evidence="6 7" key="1">
    <citation type="submission" date="2020-01" db="EMBL/GenBank/DDBJ databases">
        <title>Ponticoccus aerotolerans gen. nov., sp. nov., an anaerobic bacterium and proposal of Ponticoccusceae fam. nov., Ponticoccusles ord. nov. and Ponticoccuse classis nov. in the phylum Kiritimatiellaeota.</title>
        <authorList>
            <person name="Zhou L.Y."/>
            <person name="Du Z.J."/>
        </authorList>
    </citation>
    <scope>NUCLEOTIDE SEQUENCE [LARGE SCALE GENOMIC DNA]</scope>
    <source>
        <strain evidence="6 7">S-5007</strain>
    </source>
</reference>
<dbReference type="AlphaFoldDB" id="A0A6P1M9G4"/>
<accession>A0A6P1M9G4</accession>
<dbReference type="EMBL" id="CP047593">
    <property type="protein sequence ID" value="QHI69703.1"/>
    <property type="molecule type" value="Genomic_DNA"/>
</dbReference>
<dbReference type="PRINTS" id="PR00996">
    <property type="entry name" value="CHERMTFRASE"/>
</dbReference>
<keyword evidence="2" id="KW-0808">Transferase</keyword>
<gene>
    <name evidence="6" type="ORF">GT409_09635</name>
</gene>
<dbReference type="KEGG" id="taer:GT409_09635"/>
<dbReference type="Pfam" id="PF01739">
    <property type="entry name" value="CheR"/>
    <property type="match status" value="1"/>
</dbReference>
<dbReference type="RefSeq" id="WP_160628885.1">
    <property type="nucleotide sequence ID" value="NZ_CP047593.1"/>
</dbReference>
<dbReference type="PROSITE" id="PS50123">
    <property type="entry name" value="CHER"/>
    <property type="match status" value="1"/>
</dbReference>
<evidence type="ECO:0000256" key="4">
    <source>
        <dbReference type="SAM" id="MobiDB-lite"/>
    </source>
</evidence>
<keyword evidence="1" id="KW-0489">Methyltransferase</keyword>
<feature type="domain" description="CheR-type methyltransferase" evidence="5">
    <location>
        <begin position="2"/>
        <end position="264"/>
    </location>
</feature>
<dbReference type="SUPFAM" id="SSF53335">
    <property type="entry name" value="S-adenosyl-L-methionine-dependent methyltransferases"/>
    <property type="match status" value="1"/>
</dbReference>
<sequence>MNTADQLTAPHTWLAPLSVFVRERLGLHFPEDHWNDLQRNFLKAVEAFGHTDPASCLHQLMHPELPARKLHKLAGFLTIGETYFFREKNSFEPMARHLFNEVIDRKRKHGRKQLKIWSAACSTGEEPYSIAMLLDAMLPDIDEWSIRILATDINPVFLDRARTAVYRPWSFRGTPDWVKQRYFQIDGEAHTVRPDIQNRVTFDFLNLADDIYPSLATQTQAMDVIFCRNVLIYFSKEQACKVISRMQESLTENGWLVLSPTETVYVTDPVLHRQHIHNSILYQKNTTRPPGRNRWESKPFLPPQSIRTNTFQTVEKRERLSISLPTFELKTPPRVPMASTGTPQPEQSREDPEQASVLQRAEKLYSEGRHVETIELITEHLKGQPAQGGEAFLLARAQANSGNLDDALPNALNAVETDKLNAKHHYLLAMIQLEQNALPEAQRSLQRVMYLDEMHIMAFFSSGHLAIQQDNISLAKKHFTQALHLLEELSSDDPVPEGEGMTAQHLKELIGCALEEPA</sequence>
<dbReference type="SUPFAM" id="SSF48452">
    <property type="entry name" value="TPR-like"/>
    <property type="match status" value="1"/>
</dbReference>
<dbReference type="PANTHER" id="PTHR24422:SF19">
    <property type="entry name" value="CHEMOTAXIS PROTEIN METHYLTRANSFERASE"/>
    <property type="match status" value="1"/>
</dbReference>
<organism evidence="6 7">
    <name type="scientific">Tichowtungia aerotolerans</name>
    <dbReference type="NCBI Taxonomy" id="2697043"/>
    <lineage>
        <taxon>Bacteria</taxon>
        <taxon>Pseudomonadati</taxon>
        <taxon>Kiritimatiellota</taxon>
        <taxon>Tichowtungiia</taxon>
        <taxon>Tichowtungiales</taxon>
        <taxon>Tichowtungiaceae</taxon>
        <taxon>Tichowtungia</taxon>
    </lineage>
</organism>
<protein>
    <submittedName>
        <fullName evidence="6">Chemotaxis protein CheR</fullName>
    </submittedName>
</protein>
<dbReference type="Proteomes" id="UP000464954">
    <property type="component" value="Chromosome"/>
</dbReference>
<dbReference type="GO" id="GO:0032259">
    <property type="term" value="P:methylation"/>
    <property type="evidence" value="ECO:0007669"/>
    <property type="project" value="UniProtKB-KW"/>
</dbReference>